<evidence type="ECO:0000313" key="2">
    <source>
        <dbReference type="Proteomes" id="UP000730481"/>
    </source>
</evidence>
<dbReference type="OrthoDB" id="5430299at2759"/>
<evidence type="ECO:0000313" key="1">
    <source>
        <dbReference type="EMBL" id="KAF4333140.1"/>
    </source>
</evidence>
<dbReference type="EMBL" id="PVQB02000899">
    <property type="protein sequence ID" value="KAF4333140.1"/>
    <property type="molecule type" value="Genomic_DNA"/>
</dbReference>
<name>A0A9P5A6E3_9HYPO</name>
<reference evidence="1" key="1">
    <citation type="journal article" date="2017" name="Mycologia">
        <title>Fusarium algeriense, sp. nov., a novel toxigenic crown rot pathogen of durum wheat from Algeria is nested in the Fusarium burgessii species complex.</title>
        <authorList>
            <person name="Laraba I."/>
            <person name="Keddad A."/>
            <person name="Boureghda H."/>
            <person name="Abdallah N."/>
            <person name="Vaughan M.M."/>
            <person name="Proctor R.H."/>
            <person name="Busman M."/>
            <person name="O'Donnell K."/>
        </authorList>
    </citation>
    <scope>NUCLEOTIDE SEQUENCE</scope>
    <source>
        <strain evidence="1">NRRL 25174</strain>
    </source>
</reference>
<comment type="caution">
    <text evidence="1">The sequence shown here is derived from an EMBL/GenBank/DDBJ whole genome shotgun (WGS) entry which is preliminary data.</text>
</comment>
<organism evidence="1 2">
    <name type="scientific">Fusarium beomiforme</name>
    <dbReference type="NCBI Taxonomy" id="44412"/>
    <lineage>
        <taxon>Eukaryota</taxon>
        <taxon>Fungi</taxon>
        <taxon>Dikarya</taxon>
        <taxon>Ascomycota</taxon>
        <taxon>Pezizomycotina</taxon>
        <taxon>Sordariomycetes</taxon>
        <taxon>Hypocreomycetidae</taxon>
        <taxon>Hypocreales</taxon>
        <taxon>Nectriaceae</taxon>
        <taxon>Fusarium</taxon>
        <taxon>Fusarium burgessii species complex</taxon>
    </lineage>
</organism>
<sequence length="150" mass="17268">MQQQPSAAEVIAGWADKERELHSFWEKNADAILNHHIDLYLTYEDHKTLQLDGRSHLLESSPSTTENHFVFAQLGALCPWEQTNYGVGLRVDKPGTPGAVSLVYNNFETEKDVREFYHAIRNYNPDRKRRVKDTNRGLLFDGCKECFEVA</sequence>
<proteinExistence type="predicted"/>
<reference evidence="1" key="2">
    <citation type="submission" date="2020-02" db="EMBL/GenBank/DDBJ databases">
        <title>Identification and distribution of gene clusters putatively required for synthesis of sphingolipid metabolism inhibitors in phylogenetically diverse species of the filamentous fungus Fusarium.</title>
        <authorList>
            <person name="Kim H.-S."/>
            <person name="Busman M."/>
            <person name="Brown D.W."/>
            <person name="Divon H."/>
            <person name="Uhlig S."/>
            <person name="Proctor R.H."/>
        </authorList>
    </citation>
    <scope>NUCLEOTIDE SEQUENCE</scope>
    <source>
        <strain evidence="1">NRRL 25174</strain>
    </source>
</reference>
<keyword evidence="2" id="KW-1185">Reference proteome</keyword>
<protein>
    <submittedName>
        <fullName evidence="1">Uncharacterized protein</fullName>
    </submittedName>
</protein>
<gene>
    <name evidence="1" type="ORF">FBEOM_13053</name>
</gene>
<accession>A0A9P5A6E3</accession>
<dbReference type="AlphaFoldDB" id="A0A9P5A6E3"/>
<dbReference type="Proteomes" id="UP000730481">
    <property type="component" value="Unassembled WGS sequence"/>
</dbReference>